<protein>
    <submittedName>
        <fullName evidence="1">Uncharacterized protein</fullName>
    </submittedName>
</protein>
<organism evidence="1 2">
    <name type="scientific">Ceraceosorus bombacis</name>
    <dbReference type="NCBI Taxonomy" id="401625"/>
    <lineage>
        <taxon>Eukaryota</taxon>
        <taxon>Fungi</taxon>
        <taxon>Dikarya</taxon>
        <taxon>Basidiomycota</taxon>
        <taxon>Ustilaginomycotina</taxon>
        <taxon>Exobasidiomycetes</taxon>
        <taxon>Ceraceosorales</taxon>
        <taxon>Ceraceosoraceae</taxon>
        <taxon>Ceraceosorus</taxon>
    </lineage>
</organism>
<keyword evidence="2" id="KW-1185">Reference proteome</keyword>
<proteinExistence type="predicted"/>
<evidence type="ECO:0000313" key="1">
    <source>
        <dbReference type="EMBL" id="CEH14820.1"/>
    </source>
</evidence>
<accession>A0A0P1BH06</accession>
<reference evidence="1 2" key="1">
    <citation type="submission" date="2014-09" db="EMBL/GenBank/DDBJ databases">
        <authorList>
            <person name="Magalhaes I.L.F."/>
            <person name="Oliveira U."/>
            <person name="Santos F.R."/>
            <person name="Vidigal T.H.D.A."/>
            <person name="Brescovit A.D."/>
            <person name="Santos A.J."/>
        </authorList>
    </citation>
    <scope>NUCLEOTIDE SEQUENCE [LARGE SCALE GENOMIC DNA]</scope>
</reference>
<name>A0A0P1BH06_9BASI</name>
<dbReference type="AlphaFoldDB" id="A0A0P1BH06"/>
<evidence type="ECO:0000313" key="2">
    <source>
        <dbReference type="Proteomes" id="UP000054845"/>
    </source>
</evidence>
<sequence length="71" mass="7776">MQSRSLGRCLLTITEYHRKSTHPAQIAVRDLADDAPSLIYPLDLGTALHDHDALQADENAADCGTNCDRRG</sequence>
<dbReference type="Proteomes" id="UP000054845">
    <property type="component" value="Unassembled WGS sequence"/>
</dbReference>
<dbReference type="EMBL" id="CCYA01000248">
    <property type="protein sequence ID" value="CEH14820.1"/>
    <property type="molecule type" value="Genomic_DNA"/>
</dbReference>